<evidence type="ECO:0000256" key="2">
    <source>
        <dbReference type="PROSITE-ProRule" id="PRU00335"/>
    </source>
</evidence>
<accession>A0A9Q8ZWH3</accession>
<dbReference type="GO" id="GO:0003677">
    <property type="term" value="F:DNA binding"/>
    <property type="evidence" value="ECO:0007669"/>
    <property type="project" value="UniProtKB-UniRule"/>
</dbReference>
<dbReference type="PROSITE" id="PS50977">
    <property type="entry name" value="HTH_TETR_2"/>
    <property type="match status" value="1"/>
</dbReference>
<dbReference type="InterPro" id="IPR009057">
    <property type="entry name" value="Homeodomain-like_sf"/>
</dbReference>
<dbReference type="AlphaFoldDB" id="A0A9Q8ZWH3"/>
<keyword evidence="5" id="KW-1185">Reference proteome</keyword>
<dbReference type="RefSeq" id="WP_252766348.1">
    <property type="nucleotide sequence ID" value="NZ_CP097119.1"/>
</dbReference>
<protein>
    <submittedName>
        <fullName evidence="4">TetR/AcrR family transcriptional regulator</fullName>
    </submittedName>
</protein>
<evidence type="ECO:0000313" key="4">
    <source>
        <dbReference type="EMBL" id="USS88831.1"/>
    </source>
</evidence>
<dbReference type="Gene3D" id="1.10.357.10">
    <property type="entry name" value="Tetracycline Repressor, domain 2"/>
    <property type="match status" value="1"/>
</dbReference>
<evidence type="ECO:0000256" key="1">
    <source>
        <dbReference type="ARBA" id="ARBA00023125"/>
    </source>
</evidence>
<feature type="domain" description="HTH tetR-type" evidence="3">
    <location>
        <begin position="11"/>
        <end position="71"/>
    </location>
</feature>
<feature type="DNA-binding region" description="H-T-H motif" evidence="2">
    <location>
        <begin position="34"/>
        <end position="53"/>
    </location>
</feature>
<dbReference type="SUPFAM" id="SSF46689">
    <property type="entry name" value="Homeodomain-like"/>
    <property type="match status" value="1"/>
</dbReference>
<proteinExistence type="predicted"/>
<dbReference type="InterPro" id="IPR001647">
    <property type="entry name" value="HTH_TetR"/>
</dbReference>
<keyword evidence="1 2" id="KW-0238">DNA-binding</keyword>
<gene>
    <name evidence="4" type="ORF">M3M40_04915</name>
</gene>
<dbReference type="Proteomes" id="UP001055911">
    <property type="component" value="Chromosome"/>
</dbReference>
<name>A0A9Q8ZWH3_9LACO</name>
<reference evidence="4" key="1">
    <citation type="submission" date="2022-05" db="EMBL/GenBank/DDBJ databases">
        <authorList>
            <person name="Oliphant S.A."/>
            <person name="Watson-Haigh N.S."/>
            <person name="Sumby K.M."/>
            <person name="Gardner J.M."/>
            <person name="Jiranek V."/>
        </authorList>
    </citation>
    <scope>NUCLEOTIDE SEQUENCE</scope>
    <source>
        <strain evidence="4">KI4_B1</strain>
    </source>
</reference>
<dbReference type="EMBL" id="CP097119">
    <property type="protein sequence ID" value="USS88831.1"/>
    <property type="molecule type" value="Genomic_DNA"/>
</dbReference>
<evidence type="ECO:0000259" key="3">
    <source>
        <dbReference type="PROSITE" id="PS50977"/>
    </source>
</evidence>
<organism evidence="4 5">
    <name type="scientific">Fructilactobacillus cliffordii</name>
    <dbReference type="NCBI Taxonomy" id="2940299"/>
    <lineage>
        <taxon>Bacteria</taxon>
        <taxon>Bacillati</taxon>
        <taxon>Bacillota</taxon>
        <taxon>Bacilli</taxon>
        <taxon>Lactobacillales</taxon>
        <taxon>Lactobacillaceae</taxon>
        <taxon>Fructilactobacillus</taxon>
    </lineage>
</organism>
<sequence length="168" mass="19704">MPTSTFEKLPNEKKERINAALLKEFSAYSLAEAQVARIVDDAEISRGSFYKYFNDISDAYRYEFGQVMSSLHAPFKQGASATDVTEIVRMVEQFVSESNRSEYREFMRLYYQRNQYLLPTDISPRTPTELEWASSVLVHQSIKEILLNPDQQTQYLERLERVLQQLFH</sequence>
<evidence type="ECO:0000313" key="5">
    <source>
        <dbReference type="Proteomes" id="UP001055911"/>
    </source>
</evidence>